<dbReference type="PANTHER" id="PTHR46177:SF1">
    <property type="entry name" value="INTEGRASE CATALYTIC DOMAIN-CONTAINING PROTEIN"/>
    <property type="match status" value="1"/>
</dbReference>
<dbReference type="Pfam" id="PF24764">
    <property type="entry name" value="rva_4"/>
    <property type="match status" value="1"/>
</dbReference>
<accession>A0A9W9A6D9</accession>
<dbReference type="AlphaFoldDB" id="A0A9W9A6D9"/>
<feature type="region of interest" description="Disordered" evidence="1">
    <location>
        <begin position="483"/>
        <end position="508"/>
    </location>
</feature>
<evidence type="ECO:0000259" key="2">
    <source>
        <dbReference type="Pfam" id="PF24764"/>
    </source>
</evidence>
<evidence type="ECO:0000313" key="3">
    <source>
        <dbReference type="EMBL" id="KAJ4475485.1"/>
    </source>
</evidence>
<reference evidence="3" key="1">
    <citation type="submission" date="2022-08" db="EMBL/GenBank/DDBJ databases">
        <title>A Global Phylogenomic Analysis of the Shiitake Genus Lentinula.</title>
        <authorList>
            <consortium name="DOE Joint Genome Institute"/>
            <person name="Sierra-Patev S."/>
            <person name="Min B."/>
            <person name="Naranjo-Ortiz M."/>
            <person name="Looney B."/>
            <person name="Konkel Z."/>
            <person name="Slot J.C."/>
            <person name="Sakamoto Y."/>
            <person name="Steenwyk J.L."/>
            <person name="Rokas A."/>
            <person name="Carro J."/>
            <person name="Camarero S."/>
            <person name="Ferreira P."/>
            <person name="Molpeceres G."/>
            <person name="Ruiz-Duenas F.J."/>
            <person name="Serrano A."/>
            <person name="Henrissat B."/>
            <person name="Drula E."/>
            <person name="Hughes K.W."/>
            <person name="Mata J.L."/>
            <person name="Ishikawa N.K."/>
            <person name="Vargas-Isla R."/>
            <person name="Ushijima S."/>
            <person name="Smith C.A."/>
            <person name="Ahrendt S."/>
            <person name="Andreopoulos W."/>
            <person name="He G."/>
            <person name="Labutti K."/>
            <person name="Lipzen A."/>
            <person name="Ng V."/>
            <person name="Riley R."/>
            <person name="Sandor L."/>
            <person name="Barry K."/>
            <person name="Martinez A.T."/>
            <person name="Xiao Y."/>
            <person name="Gibbons J.G."/>
            <person name="Terashima K."/>
            <person name="Grigoriev I.V."/>
            <person name="Hibbett D.S."/>
        </authorList>
    </citation>
    <scope>NUCLEOTIDE SEQUENCE</scope>
    <source>
        <strain evidence="3">JLM2183</strain>
    </source>
</reference>
<dbReference type="Proteomes" id="UP001150266">
    <property type="component" value="Unassembled WGS sequence"/>
</dbReference>
<keyword evidence="4" id="KW-1185">Reference proteome</keyword>
<evidence type="ECO:0000256" key="1">
    <source>
        <dbReference type="SAM" id="MobiDB-lite"/>
    </source>
</evidence>
<dbReference type="InterPro" id="IPR058913">
    <property type="entry name" value="Integrase_dom_put"/>
</dbReference>
<name>A0A9W9A6D9_9AGAR</name>
<comment type="caution">
    <text evidence="3">The sequence shown here is derived from an EMBL/GenBank/DDBJ whole genome shotgun (WGS) entry which is preliminary data.</text>
</comment>
<evidence type="ECO:0000313" key="4">
    <source>
        <dbReference type="Proteomes" id="UP001150266"/>
    </source>
</evidence>
<feature type="compositionally biased region" description="Acidic residues" evidence="1">
    <location>
        <begin position="483"/>
        <end position="498"/>
    </location>
</feature>
<dbReference type="PANTHER" id="PTHR46177">
    <property type="entry name" value="INTEGRASE CATALYTIC DOMAIN-CONTAINING PROTEIN"/>
    <property type="match status" value="1"/>
</dbReference>
<gene>
    <name evidence="3" type="ORF">J3R30DRAFT_3671283</name>
</gene>
<organism evidence="3 4">
    <name type="scientific">Lentinula aciculospora</name>
    <dbReference type="NCBI Taxonomy" id="153920"/>
    <lineage>
        <taxon>Eukaryota</taxon>
        <taxon>Fungi</taxon>
        <taxon>Dikarya</taxon>
        <taxon>Basidiomycota</taxon>
        <taxon>Agaricomycotina</taxon>
        <taxon>Agaricomycetes</taxon>
        <taxon>Agaricomycetidae</taxon>
        <taxon>Agaricales</taxon>
        <taxon>Marasmiineae</taxon>
        <taxon>Omphalotaceae</taxon>
        <taxon>Lentinula</taxon>
    </lineage>
</organism>
<dbReference type="EMBL" id="JAOTPV010000014">
    <property type="protein sequence ID" value="KAJ4475485.1"/>
    <property type="molecule type" value="Genomic_DNA"/>
</dbReference>
<proteinExistence type="predicted"/>
<feature type="domain" description="Integrase core" evidence="2">
    <location>
        <begin position="141"/>
        <end position="319"/>
    </location>
</feature>
<dbReference type="OrthoDB" id="5946233at2759"/>
<sequence length="508" mass="59217">MASLKKVNQHLPNPPKKQLKNVIEQFWRLSISDIEAIELLKEYYDTDVYGLSVYTYRVWLKEWNFLSTRKQNHNEETICPWIEQVKRRFPTKGAEGIRIMLSLDHELIGKVLNTIEPEAVAARRGNRFKRRIYYAAGVFDMVCIDQHDKFMKFGLQFHNAIDPFTGYNLWLKCWWTNKNPTLINSYYLEAFRKEGDCQCAAYVPLTMMSDPGSENFGIANMHTEICQTLDPQLQGTLQHRFMRTKKNIKSEINWSIYQRDFSPGFEDLFNEGLISGLYDPDVDLERLVFRQIAIPFMQEECDQWMNRRNNSKPRADQHKVLPNGIPAIIKKFPQQFGATEFRIGVSEDLMCNMEAKYSPPDHPVFQMTPPEFNHRAIGFLEHELGSPKVTMDSFWKIYSDLLDLFQSATINNVLLSTEVAQNGQIEGSIEKEEVELMPGQQELRYNGKVIGEEGLTDEELLNPFFRHDSENYLEVEFTDDEDDRELEISDFTDDDNSEMEVANSLLQS</sequence>
<protein>
    <recommendedName>
        <fullName evidence="2">Integrase core domain-containing protein</fullName>
    </recommendedName>
</protein>